<feature type="signal peptide" evidence="1">
    <location>
        <begin position="1"/>
        <end position="20"/>
    </location>
</feature>
<dbReference type="AlphaFoldDB" id="A0AA40DF91"/>
<accession>A0AA40DF91</accession>
<dbReference type="Proteomes" id="UP001174997">
    <property type="component" value="Unassembled WGS sequence"/>
</dbReference>
<dbReference type="Pfam" id="PF20220">
    <property type="entry name" value="ABC_toxin_N"/>
    <property type="match status" value="1"/>
</dbReference>
<evidence type="ECO:0000259" key="2">
    <source>
        <dbReference type="Pfam" id="PF20220"/>
    </source>
</evidence>
<evidence type="ECO:0000256" key="1">
    <source>
        <dbReference type="SAM" id="SignalP"/>
    </source>
</evidence>
<dbReference type="InterPro" id="IPR046839">
    <property type="entry name" value="ABC_toxin_N"/>
</dbReference>
<name>A0AA40DF91_9PEZI</name>
<keyword evidence="4" id="KW-1185">Reference proteome</keyword>
<organism evidence="3 4">
    <name type="scientific">Cercophora samala</name>
    <dbReference type="NCBI Taxonomy" id="330535"/>
    <lineage>
        <taxon>Eukaryota</taxon>
        <taxon>Fungi</taxon>
        <taxon>Dikarya</taxon>
        <taxon>Ascomycota</taxon>
        <taxon>Pezizomycotina</taxon>
        <taxon>Sordariomycetes</taxon>
        <taxon>Sordariomycetidae</taxon>
        <taxon>Sordariales</taxon>
        <taxon>Lasiosphaeriaceae</taxon>
        <taxon>Cercophora</taxon>
    </lineage>
</organism>
<gene>
    <name evidence="3" type="ORF">QBC41DRAFT_334745</name>
</gene>
<proteinExistence type="predicted"/>
<evidence type="ECO:0000313" key="4">
    <source>
        <dbReference type="Proteomes" id="UP001174997"/>
    </source>
</evidence>
<dbReference type="EMBL" id="JAULSY010000016">
    <property type="protein sequence ID" value="KAK0672089.1"/>
    <property type="molecule type" value="Genomic_DNA"/>
</dbReference>
<feature type="chain" id="PRO_5041400370" description="ABC toxin N-terminal domain-containing protein" evidence="1">
    <location>
        <begin position="21"/>
        <end position="1264"/>
    </location>
</feature>
<comment type="caution">
    <text evidence="3">The sequence shown here is derived from an EMBL/GenBank/DDBJ whole genome shotgun (WGS) entry which is preliminary data.</text>
</comment>
<sequence>MKFLSIITPILLVLSGPSIASPTPNPDYTTLSNVTVVDELLATWVSASSAGLCTGTPGQIITNPTSGQCYTHGSGTPQLFRRALWSGTTSTITFYTTPNCSGTPSSTATTSARWGSCVGVGLVDSILQDGKALPEEIISLTLIKTLLRGGESLAACRWILDQVASFKITANDPRDLVATVLFPRPQLESRASSQSTEVTIALGKVRTAFFKAEPFFSLKALMRSSADSEVTPSGVTLACAKFAAWLLGELSIPANWGIDFQDPELFSRAVAAEYEHTAEALKKLKLDFACAVRLVHVLRDLCSVVQEPEDLLLLCDRNFYSIRSIATTPLNVFRAALLEPSKLQENSHSKDDNSWIRKIYDSARKIHHGDEHMYLGTIESLEADVASVQTVENTSPDLPEPNTTVEGGLHARETLTDLFLMKGAVCEVCGHRNNLPAYFADMMSLLKQDRTGVEDGKTTLDVLCKRRPDVLSLQLTCANTRTKISHIGLVNEVLESYIRYQADKDSRPRIEAASWQPSIPTDEEAIVCHGDAEAVPAYATGNTDEFVYTELISQQLYPFSVFPFNKSRYEALQILPLLELSSLQLVETLRDADVLLRKGGVPGSCWQEDSSVKEQVTAGLAEVFARQSAAESLGMTQEDFAAITGETYITGWFADLVQGLSKTGLKVQSVVGWSAARLWGYSDSMSMLDATNGTGLSYVRQLMSRSEISFQDVVELVKTQTFSQDLVIVHKDGSIEIKSSIEDLRLLASGLKPLTEDLCWRLQAFIRLRSKLGWSIKELDAAICCLRNLEPPERKPRASDSFAITPFVIKSLAAIVKLATRCGLESAALLPLWGPMDSFGDKSFLYTKFLTPAMRMLTPVFHQSKDHDQKPLQHDGAYLTIDETAMGICAALRWPLHQFPMLRKAAGLGEGTALLTLDSLSTLYRHAMICQMLSIAPSDCSRFFKLLFDGTKGFDNPETTLAVFELCTKLFNGGWTLDSLCSVLETTGNGQVGDICQVLDLTPEEILSLSFSKIIELDLAALTLFQLALLQKYIELRESCAQARRASHAGNQSDLVSLFQWLSQTIAADIPEAATRISAATGWDRQRVEEILRFKYDDNSLEDQKAMMTSLKSFDAMLGLQAIMAIDAHLQRAGNFEALPAINTLVAFAQPPFTLNGESTTYLDASRCLRRGLTPSQASAIDTHMMTKQRDVLVAFLLQQDDIVKQGIKDADGLMGYLLVDTHTGSQLPMSRIEHAISTMKVFTQRCFLGLESEVAREDIVDEE</sequence>
<keyword evidence="1" id="KW-0732">Signal</keyword>
<protein>
    <recommendedName>
        <fullName evidence="2">ABC toxin N-terminal domain-containing protein</fullName>
    </recommendedName>
</protein>
<evidence type="ECO:0000313" key="3">
    <source>
        <dbReference type="EMBL" id="KAK0672089.1"/>
    </source>
</evidence>
<reference evidence="3" key="1">
    <citation type="submission" date="2023-06" db="EMBL/GenBank/DDBJ databases">
        <title>Genome-scale phylogeny and comparative genomics of the fungal order Sordariales.</title>
        <authorList>
            <consortium name="Lawrence Berkeley National Laboratory"/>
            <person name="Hensen N."/>
            <person name="Bonometti L."/>
            <person name="Westerberg I."/>
            <person name="Brannstrom I.O."/>
            <person name="Guillou S."/>
            <person name="Cros-Aarteil S."/>
            <person name="Calhoun S."/>
            <person name="Haridas S."/>
            <person name="Kuo A."/>
            <person name="Mondo S."/>
            <person name="Pangilinan J."/>
            <person name="Riley R."/>
            <person name="Labutti K."/>
            <person name="Andreopoulos B."/>
            <person name="Lipzen A."/>
            <person name="Chen C."/>
            <person name="Yanf M."/>
            <person name="Daum C."/>
            <person name="Ng V."/>
            <person name="Clum A."/>
            <person name="Steindorff A."/>
            <person name="Ohm R."/>
            <person name="Martin F."/>
            <person name="Silar P."/>
            <person name="Natvig D."/>
            <person name="Lalanne C."/>
            <person name="Gautier V."/>
            <person name="Ament-Velasquez S.L."/>
            <person name="Kruys A."/>
            <person name="Hutchinson M.I."/>
            <person name="Powell A.J."/>
            <person name="Barry K."/>
            <person name="Miller A.N."/>
            <person name="Grigoriev I.V."/>
            <person name="Debuchy R."/>
            <person name="Gladieux P."/>
            <person name="Thoren M.H."/>
            <person name="Johannesson H."/>
        </authorList>
    </citation>
    <scope>NUCLEOTIDE SEQUENCE</scope>
    <source>
        <strain evidence="3">CBS 307.81</strain>
    </source>
</reference>
<feature type="domain" description="ABC toxin N-terminal" evidence="2">
    <location>
        <begin position="1185"/>
        <end position="1258"/>
    </location>
</feature>